<evidence type="ECO:0000313" key="13">
    <source>
        <dbReference type="Proteomes" id="UP000005408"/>
    </source>
</evidence>
<evidence type="ECO:0000256" key="6">
    <source>
        <dbReference type="ARBA" id="ARBA00023054"/>
    </source>
</evidence>
<reference evidence="12" key="1">
    <citation type="submission" date="2022-08" db="UniProtKB">
        <authorList>
            <consortium name="EnsemblMetazoa"/>
        </authorList>
    </citation>
    <scope>IDENTIFICATION</scope>
    <source>
        <strain evidence="12">05x7-T-G4-1.051#20</strain>
    </source>
</reference>
<organism evidence="12 13">
    <name type="scientific">Magallana gigas</name>
    <name type="common">Pacific oyster</name>
    <name type="synonym">Crassostrea gigas</name>
    <dbReference type="NCBI Taxonomy" id="29159"/>
    <lineage>
        <taxon>Eukaryota</taxon>
        <taxon>Metazoa</taxon>
        <taxon>Spiralia</taxon>
        <taxon>Lophotrochozoa</taxon>
        <taxon>Mollusca</taxon>
        <taxon>Bivalvia</taxon>
        <taxon>Autobranchia</taxon>
        <taxon>Pteriomorphia</taxon>
        <taxon>Ostreida</taxon>
        <taxon>Ostreoidea</taxon>
        <taxon>Ostreidae</taxon>
        <taxon>Magallana</taxon>
    </lineage>
</organism>
<feature type="compositionally biased region" description="Basic and acidic residues" evidence="11">
    <location>
        <begin position="283"/>
        <end position="296"/>
    </location>
</feature>
<evidence type="ECO:0000256" key="5">
    <source>
        <dbReference type="ARBA" id="ARBA00022990"/>
    </source>
</evidence>
<evidence type="ECO:0000256" key="1">
    <source>
        <dbReference type="ARBA" id="ARBA00004604"/>
    </source>
</evidence>
<name>A0A8W8KB46_MAGGI</name>
<feature type="compositionally biased region" description="Basic residues" evidence="11">
    <location>
        <begin position="413"/>
        <end position="424"/>
    </location>
</feature>
<dbReference type="Pfam" id="PF00687">
    <property type="entry name" value="Ribosomal_L1"/>
    <property type="match status" value="1"/>
</dbReference>
<keyword evidence="7" id="KW-0539">Nucleus</keyword>
<feature type="compositionally biased region" description="Low complexity" evidence="11">
    <location>
        <begin position="466"/>
        <end position="476"/>
    </location>
</feature>
<dbReference type="SUPFAM" id="SSF56808">
    <property type="entry name" value="Ribosomal protein L1"/>
    <property type="match status" value="1"/>
</dbReference>
<accession>A0A8W8KB46</accession>
<dbReference type="Proteomes" id="UP000005408">
    <property type="component" value="Unassembled WGS sequence"/>
</dbReference>
<dbReference type="OrthoDB" id="10251727at2759"/>
<evidence type="ECO:0000256" key="9">
    <source>
        <dbReference type="ARBA" id="ARBA00061550"/>
    </source>
</evidence>
<evidence type="ECO:0000256" key="11">
    <source>
        <dbReference type="SAM" id="MobiDB-lite"/>
    </source>
</evidence>
<dbReference type="AlphaFoldDB" id="A0A8W8KB46"/>
<evidence type="ECO:0000256" key="10">
    <source>
        <dbReference type="ARBA" id="ARBA00070787"/>
    </source>
</evidence>
<dbReference type="GO" id="GO:0005730">
    <property type="term" value="C:nucleolus"/>
    <property type="evidence" value="ECO:0007669"/>
    <property type="project" value="UniProtKB-SubCell"/>
</dbReference>
<evidence type="ECO:0000313" key="12">
    <source>
        <dbReference type="EnsemblMetazoa" id="G2317.4:cds"/>
    </source>
</evidence>
<dbReference type="EnsemblMetazoa" id="G2317.2">
    <property type="protein sequence ID" value="G2317.2:cds"/>
    <property type="gene ID" value="G2317"/>
</dbReference>
<dbReference type="FunFam" id="3.40.50.790:FF:000004">
    <property type="entry name" value="Ribosomal L1 domain-containing 1-like 1"/>
    <property type="match status" value="1"/>
</dbReference>
<proteinExistence type="inferred from homology"/>
<feature type="compositionally biased region" description="Basic and acidic residues" evidence="11">
    <location>
        <begin position="431"/>
        <end position="445"/>
    </location>
</feature>
<feature type="compositionally biased region" description="Basic and acidic residues" evidence="11">
    <location>
        <begin position="306"/>
        <end position="317"/>
    </location>
</feature>
<keyword evidence="3" id="KW-0597">Phosphoprotein</keyword>
<keyword evidence="13" id="KW-1185">Reference proteome</keyword>
<keyword evidence="4" id="KW-0832">Ubl conjugation</keyword>
<keyword evidence="2" id="KW-1017">Isopeptide bond</keyword>
<comment type="subcellular location">
    <subcellularLocation>
        <location evidence="1">Nucleus</location>
        <location evidence="1">Nucleolus</location>
    </subcellularLocation>
</comment>
<evidence type="ECO:0000256" key="3">
    <source>
        <dbReference type="ARBA" id="ARBA00022553"/>
    </source>
</evidence>
<evidence type="ECO:0000256" key="7">
    <source>
        <dbReference type="ARBA" id="ARBA00023242"/>
    </source>
</evidence>
<keyword evidence="5" id="KW-0007">Acetylation</keyword>
<dbReference type="Gene3D" id="3.40.50.790">
    <property type="match status" value="1"/>
</dbReference>
<dbReference type="EnsemblMetazoa" id="G2317.4">
    <property type="protein sequence ID" value="G2317.4:cds"/>
    <property type="gene ID" value="G2317"/>
</dbReference>
<evidence type="ECO:0000256" key="4">
    <source>
        <dbReference type="ARBA" id="ARBA00022843"/>
    </source>
</evidence>
<keyword evidence="6" id="KW-0175">Coiled coil</keyword>
<dbReference type="InterPro" id="IPR023674">
    <property type="entry name" value="Ribosomal_uL1-like"/>
</dbReference>
<protein>
    <recommendedName>
        <fullName evidence="10">Ribosomal L1 domain-containing protein 1</fullName>
    </recommendedName>
</protein>
<dbReference type="InterPro" id="IPR028364">
    <property type="entry name" value="Ribosomal_uL1/biogenesis"/>
</dbReference>
<feature type="compositionally biased region" description="Basic and acidic residues" evidence="11">
    <location>
        <begin position="387"/>
        <end position="398"/>
    </location>
</feature>
<evidence type="ECO:0000256" key="8">
    <source>
        <dbReference type="ARBA" id="ARBA00054167"/>
    </source>
</evidence>
<evidence type="ECO:0000256" key="2">
    <source>
        <dbReference type="ARBA" id="ARBA00022499"/>
    </source>
</evidence>
<comment type="similarity">
    <text evidence="9">Belongs to the universal ribosomal protein uL1 family. Highly divergent.</text>
</comment>
<dbReference type="OMA" id="ANAEICV"/>
<feature type="region of interest" description="Disordered" evidence="11">
    <location>
        <begin position="283"/>
        <end position="543"/>
    </location>
</feature>
<dbReference type="CDD" id="cd00403">
    <property type="entry name" value="Ribosomal_L1"/>
    <property type="match status" value="1"/>
</dbReference>
<comment type="function">
    <text evidence="8">Regulates cellular senescence through inhibition of PTEN translation. Acts as a pro-apoptotic regulator in response to DNA damage.</text>
</comment>
<dbReference type="InterPro" id="IPR016095">
    <property type="entry name" value="Ribosomal_uL1_3-a/b-sand"/>
</dbReference>
<sequence>METKALDIPKAELAKAVDGLQKLLKVSNAKSDILQEREKIHLQVSMKKIPNLPEQIIKVNLPHGLYTADTDVCLFVKDLDKKSREFEVSEEHFSDMLVEKGVNCVRKVIPLKALKLEYKPFEAKRNLSNEFDLFLADSRIIRLLPSLLGKSFYGRKRNPIQVDLEAKDLKEEISKAVNNTRCILKNRGSSCLVTVGYSDMTRDQIVENVLKTVEQLSLKFPGGSNNIRSLHIKTTSSASIPFFVSLDSGETVVFPERKKEKNKPVIGEITTVMDKKVRVTMDGKVKLVKGGEGDKPKKNRKRKNPKANDKENKKEESTVGVEAVEVKIEYDSQGEVDEEPAQKKVKKTPKKDSAVTPKAVEKKTPKKSPKVVQKKATPVSKTPNVKEIAKTVEKENQKSGKKKQVVNSTPKVKTPKTPKGKTPKTPKGQSAKKDLVSDIPVKQEDSNVELDVQTPVNVKKSKAKTPKSAALTKTPKSALKENAQGKTPKSAVKEKGQGKTPKSATMEKAAKKLKEITPPTVKRLQSKARVLTPDKPSGKKKKN</sequence>
<feature type="compositionally biased region" description="Basic residues" evidence="11">
    <location>
        <begin position="364"/>
        <end position="373"/>
    </location>
</feature>